<sequence length="540" mass="60641">MRRQSQTVALLLLVIVAGAIVLRSASSQSFTQSSTSSTQLQDESAFSGIGTCSNFHAFTSEKATLLASVFNDDLTSSRVRFRGAGKYNPNLLPLPASSKHQYLGVVRSGQDTVHDVQWCFMRWKKVPITERKVVECTTELKQLDNPYFRPTTGACKQWDWLEVDQGFLDPRVLFSPFGEPLMVVGSNSHEHCLGMYVIDLRVLIPELGPEMQIDHIPIRFDRYYELDSPAPEEISKNWFFLWDLENQEYIHHNLKPQSVTSIQDPSVNIADSDQGCISTVEHDNIHIHQATNALRLTLCSFPCVPTADNTVLISIAHIKRIRRMDILYERYLVVMNATAPFGIIARSKNLVFAGMDESQMIYTVSMAWDTTVRTRHSWSDHLKASRRLRSRSEEVTSLRRLERRDDLGHGTNLESPPPAEPEAQVGLPPVTPVQDAGATAAKPELESKSGKSPAKPQSGEAPWARIQELPHTLLNEMPLQVPRHPIVTDFFHGWLDDVVMINFGIRDTESSVIHVGARDLVNCLVDCRVSVKSTVDDFAS</sequence>
<evidence type="ECO:0000313" key="2">
    <source>
        <dbReference type="Proteomes" id="UP001489719"/>
    </source>
</evidence>
<proteinExistence type="predicted"/>
<keyword evidence="2" id="KW-1185">Reference proteome</keyword>
<name>A0ACC3THU4_9ASCO</name>
<evidence type="ECO:0000313" key="1">
    <source>
        <dbReference type="EMBL" id="KAK9320732.1"/>
    </source>
</evidence>
<gene>
    <name evidence="1" type="ORF">V1517DRAFT_328538</name>
</gene>
<reference evidence="2" key="1">
    <citation type="journal article" date="2024" name="Front. Bioeng. Biotechnol.">
        <title>Genome-scale model development and genomic sequencing of the oleaginous clade Lipomyces.</title>
        <authorList>
            <person name="Czajka J.J."/>
            <person name="Han Y."/>
            <person name="Kim J."/>
            <person name="Mondo S.J."/>
            <person name="Hofstad B.A."/>
            <person name="Robles A."/>
            <person name="Haridas S."/>
            <person name="Riley R."/>
            <person name="LaButti K."/>
            <person name="Pangilinan J."/>
            <person name="Andreopoulos W."/>
            <person name="Lipzen A."/>
            <person name="Yan J."/>
            <person name="Wang M."/>
            <person name="Ng V."/>
            <person name="Grigoriev I.V."/>
            <person name="Spatafora J.W."/>
            <person name="Magnuson J.K."/>
            <person name="Baker S.E."/>
            <person name="Pomraning K.R."/>
        </authorList>
    </citation>
    <scope>NUCLEOTIDE SEQUENCE [LARGE SCALE GENOMIC DNA]</scope>
    <source>
        <strain evidence="2">CBS 10300</strain>
    </source>
</reference>
<organism evidence="1 2">
    <name type="scientific">Lipomyces orientalis</name>
    <dbReference type="NCBI Taxonomy" id="1233043"/>
    <lineage>
        <taxon>Eukaryota</taxon>
        <taxon>Fungi</taxon>
        <taxon>Dikarya</taxon>
        <taxon>Ascomycota</taxon>
        <taxon>Saccharomycotina</taxon>
        <taxon>Lipomycetes</taxon>
        <taxon>Lipomycetales</taxon>
        <taxon>Lipomycetaceae</taxon>
        <taxon>Lipomyces</taxon>
    </lineage>
</organism>
<protein>
    <submittedName>
        <fullName evidence="1">Uncharacterized protein</fullName>
    </submittedName>
</protein>
<dbReference type="Proteomes" id="UP001489719">
    <property type="component" value="Unassembled WGS sequence"/>
</dbReference>
<accession>A0ACC3THU4</accession>
<comment type="caution">
    <text evidence="1">The sequence shown here is derived from an EMBL/GenBank/DDBJ whole genome shotgun (WGS) entry which is preliminary data.</text>
</comment>
<dbReference type="EMBL" id="MU970118">
    <property type="protein sequence ID" value="KAK9320732.1"/>
    <property type="molecule type" value="Genomic_DNA"/>
</dbReference>